<keyword evidence="6" id="KW-1133">Transmembrane helix</keyword>
<dbReference type="OMA" id="FWDDGHG"/>
<comment type="similarity">
    <text evidence="2 10">Belongs to the SPCS3 family.</text>
</comment>
<accession>A0A8B7N4F4</accession>
<evidence type="ECO:0000256" key="1">
    <source>
        <dbReference type="ARBA" id="ARBA00004648"/>
    </source>
</evidence>
<dbReference type="GO" id="GO:0045047">
    <property type="term" value="P:protein targeting to ER"/>
    <property type="evidence" value="ECO:0007669"/>
    <property type="project" value="TreeGrafter"/>
</dbReference>
<dbReference type="GO" id="GO:0005787">
    <property type="term" value="C:signal peptidase complex"/>
    <property type="evidence" value="ECO:0007669"/>
    <property type="project" value="UniProtKB-UniRule"/>
</dbReference>
<gene>
    <name evidence="12" type="primary">LOC108666153</name>
</gene>
<dbReference type="PANTHER" id="PTHR12804">
    <property type="entry name" value="MICROSOMAL SIGNAL PEPTIDASE 23 KD SUBUNIT SPC22/23"/>
    <property type="match status" value="1"/>
</dbReference>
<dbReference type="PANTHER" id="PTHR12804:SF0">
    <property type="entry name" value="SIGNAL PEPTIDASE COMPLEX SUBUNIT 3"/>
    <property type="match status" value="1"/>
</dbReference>
<evidence type="ECO:0000313" key="11">
    <source>
        <dbReference type="Proteomes" id="UP000694843"/>
    </source>
</evidence>
<evidence type="ECO:0000313" key="12">
    <source>
        <dbReference type="RefSeq" id="XP_018008460.1"/>
    </source>
</evidence>
<name>A0A8B7N4F4_HYAAZ</name>
<dbReference type="CTD" id="42885"/>
<dbReference type="GeneID" id="108666153"/>
<evidence type="ECO:0000256" key="4">
    <source>
        <dbReference type="ARBA" id="ARBA00022824"/>
    </source>
</evidence>
<dbReference type="PIRSF" id="PIRSF016089">
    <property type="entry name" value="SPC22"/>
    <property type="match status" value="1"/>
</dbReference>
<keyword evidence="4 10" id="KW-0256">Endoplasmic reticulum</keyword>
<evidence type="ECO:0000256" key="5">
    <source>
        <dbReference type="ARBA" id="ARBA00022968"/>
    </source>
</evidence>
<dbReference type="OrthoDB" id="10261524at2759"/>
<evidence type="ECO:0000256" key="3">
    <source>
        <dbReference type="ARBA" id="ARBA00022692"/>
    </source>
</evidence>
<keyword evidence="11" id="KW-1185">Reference proteome</keyword>
<evidence type="ECO:0000256" key="9">
    <source>
        <dbReference type="ARBA" id="ARBA00046080"/>
    </source>
</evidence>
<comment type="subcellular location">
    <subcellularLocation>
        <location evidence="1">Endoplasmic reticulum membrane</location>
        <topology evidence="1">Single-pass type II membrane protein</topology>
    </subcellularLocation>
</comment>
<evidence type="ECO:0000256" key="10">
    <source>
        <dbReference type="PIRNR" id="PIRNR016089"/>
    </source>
</evidence>
<dbReference type="KEGG" id="hazt:108666153"/>
<evidence type="ECO:0000256" key="6">
    <source>
        <dbReference type="ARBA" id="ARBA00022989"/>
    </source>
</evidence>
<keyword evidence="7 10" id="KW-0472">Membrane</keyword>
<dbReference type="Proteomes" id="UP000694843">
    <property type="component" value="Unplaced"/>
</dbReference>
<dbReference type="RefSeq" id="XP_018008460.1">
    <property type="nucleotide sequence ID" value="XM_018152971.2"/>
</dbReference>
<comment type="function">
    <text evidence="9">Essential component of the signal peptidase complex (SPC) which catalyzes the cleavage of N-terminal signal sequences from nascent proteins as they are translocated into the lumen of the endoplasmic reticulum. Essential for the SPC catalytic activity, possibly by stabilizing and positioning the active center of the complex close to the lumenal surface.</text>
</comment>
<dbReference type="GO" id="GO:0006465">
    <property type="term" value="P:signal peptide processing"/>
    <property type="evidence" value="ECO:0007669"/>
    <property type="project" value="UniProtKB-UniRule"/>
</dbReference>
<evidence type="ECO:0000256" key="2">
    <source>
        <dbReference type="ARBA" id="ARBA00009289"/>
    </source>
</evidence>
<dbReference type="AlphaFoldDB" id="A0A8B7N4F4"/>
<dbReference type="Pfam" id="PF04573">
    <property type="entry name" value="SPC22"/>
    <property type="match status" value="1"/>
</dbReference>
<proteinExistence type="inferred from homology"/>
<dbReference type="InterPro" id="IPR007653">
    <property type="entry name" value="SPC3"/>
</dbReference>
<organism evidence="11 12">
    <name type="scientific">Hyalella azteca</name>
    <name type="common">Amphipod</name>
    <dbReference type="NCBI Taxonomy" id="294128"/>
    <lineage>
        <taxon>Eukaryota</taxon>
        <taxon>Metazoa</taxon>
        <taxon>Ecdysozoa</taxon>
        <taxon>Arthropoda</taxon>
        <taxon>Crustacea</taxon>
        <taxon>Multicrustacea</taxon>
        <taxon>Malacostraca</taxon>
        <taxon>Eumalacostraca</taxon>
        <taxon>Peracarida</taxon>
        <taxon>Amphipoda</taxon>
        <taxon>Senticaudata</taxon>
        <taxon>Talitrida</taxon>
        <taxon>Talitroidea</taxon>
        <taxon>Hyalellidae</taxon>
        <taxon>Hyalella</taxon>
    </lineage>
</organism>
<evidence type="ECO:0000256" key="7">
    <source>
        <dbReference type="ARBA" id="ARBA00023136"/>
    </source>
</evidence>
<sequence>MYSALNRINALAAFSLSTLTVLTFLCYASTAFNDSSRSASISASNVILKNVPDYVVSREKNDLGVLRFDLNADLTPVFNWNVKQLFVYLVAEYVSEKNSINQVVLWDHIIRRHIDSPVLKLKNENLKYYFWDDGHGLIGNKNVTLRLEWNIIPNAGQLPLWPATGSHKLSFPDKYAASQH</sequence>
<keyword evidence="5" id="KW-0735">Signal-anchor</keyword>
<keyword evidence="3" id="KW-0812">Transmembrane</keyword>
<reference evidence="12" key="1">
    <citation type="submission" date="2025-08" db="UniProtKB">
        <authorList>
            <consortium name="RefSeq"/>
        </authorList>
    </citation>
    <scope>IDENTIFICATION</scope>
    <source>
        <tissue evidence="12">Whole organism</tissue>
    </source>
</reference>
<evidence type="ECO:0000256" key="8">
    <source>
        <dbReference type="ARBA" id="ARBA00029556"/>
    </source>
</evidence>
<protein>
    <recommendedName>
        <fullName evidence="8 10">Signal peptidase complex subunit 3</fullName>
    </recommendedName>
</protein>